<accession>A0A6L2NHZ9</accession>
<dbReference type="AlphaFoldDB" id="A0A6L2NHZ9"/>
<comment type="caution">
    <text evidence="2">The sequence shown here is derived from an EMBL/GenBank/DDBJ whole genome shotgun (WGS) entry which is preliminary data.</text>
</comment>
<evidence type="ECO:0000313" key="2">
    <source>
        <dbReference type="EMBL" id="GEU85803.1"/>
    </source>
</evidence>
<proteinExistence type="predicted"/>
<name>A0A6L2NHZ9_TANCI</name>
<feature type="compositionally biased region" description="Basic and acidic residues" evidence="1">
    <location>
        <begin position="62"/>
        <end position="74"/>
    </location>
</feature>
<organism evidence="2">
    <name type="scientific">Tanacetum cinerariifolium</name>
    <name type="common">Dalmatian daisy</name>
    <name type="synonym">Chrysanthemum cinerariifolium</name>
    <dbReference type="NCBI Taxonomy" id="118510"/>
    <lineage>
        <taxon>Eukaryota</taxon>
        <taxon>Viridiplantae</taxon>
        <taxon>Streptophyta</taxon>
        <taxon>Embryophyta</taxon>
        <taxon>Tracheophyta</taxon>
        <taxon>Spermatophyta</taxon>
        <taxon>Magnoliopsida</taxon>
        <taxon>eudicotyledons</taxon>
        <taxon>Gunneridae</taxon>
        <taxon>Pentapetalae</taxon>
        <taxon>asterids</taxon>
        <taxon>campanulids</taxon>
        <taxon>Asterales</taxon>
        <taxon>Asteraceae</taxon>
        <taxon>Asteroideae</taxon>
        <taxon>Anthemideae</taxon>
        <taxon>Anthemidinae</taxon>
        <taxon>Tanacetum</taxon>
    </lineage>
</organism>
<feature type="region of interest" description="Disordered" evidence="1">
    <location>
        <begin position="62"/>
        <end position="82"/>
    </location>
</feature>
<sequence length="239" mass="27747">MPKYSATPFDQASLYDYDQKDNLLKMMMKSKSYDKHPAHRALYDALVQSLIVDEDDMYKQLEDKSTPNKRCRDDNDQDPSADVTVHDVEIEAEESVKDDVVDAENPTQADASDRILHDLSKPLPLHGASDAIFYKPRGVVYLNKDDKKYLMRANEVYKFGDGTLIKVRDQLDYMFHNLELGYNDVMPKRAWTGKDQKQTAFMMEKIKKTLLTRGIMKSLECFVGGRKIKIDYRRLTWTE</sequence>
<reference evidence="2" key="1">
    <citation type="journal article" date="2019" name="Sci. Rep.">
        <title>Draft genome of Tanacetum cinerariifolium, the natural source of mosquito coil.</title>
        <authorList>
            <person name="Yamashiro T."/>
            <person name="Shiraishi A."/>
            <person name="Satake H."/>
            <person name="Nakayama K."/>
        </authorList>
    </citation>
    <scope>NUCLEOTIDE SEQUENCE</scope>
</reference>
<protein>
    <submittedName>
        <fullName evidence="2">Uncharacterized protein</fullName>
    </submittedName>
</protein>
<dbReference type="EMBL" id="BKCJ010009182">
    <property type="protein sequence ID" value="GEU85803.1"/>
    <property type="molecule type" value="Genomic_DNA"/>
</dbReference>
<evidence type="ECO:0000256" key="1">
    <source>
        <dbReference type="SAM" id="MobiDB-lite"/>
    </source>
</evidence>
<gene>
    <name evidence="2" type="ORF">Tci_057781</name>
</gene>